<dbReference type="FunFam" id="3.40.30.10:FF:000155">
    <property type="entry name" value="Thioredoxin"/>
    <property type="match status" value="1"/>
</dbReference>
<evidence type="ECO:0000256" key="1">
    <source>
        <dbReference type="ARBA" id="ARBA00008987"/>
    </source>
</evidence>
<dbReference type="InterPro" id="IPR005746">
    <property type="entry name" value="Thioredoxin"/>
</dbReference>
<protein>
    <recommendedName>
        <fullName evidence="6">Thioredoxin</fullName>
    </recommendedName>
</protein>
<evidence type="ECO:0000256" key="3">
    <source>
        <dbReference type="ARBA" id="ARBA00022982"/>
    </source>
</evidence>
<organism evidence="8 9">
    <name type="scientific">Flavimobilis marinus</name>
    <dbReference type="NCBI Taxonomy" id="285351"/>
    <lineage>
        <taxon>Bacteria</taxon>
        <taxon>Bacillati</taxon>
        <taxon>Actinomycetota</taxon>
        <taxon>Actinomycetes</taxon>
        <taxon>Micrococcales</taxon>
        <taxon>Jonesiaceae</taxon>
        <taxon>Flavimobilis</taxon>
    </lineage>
</organism>
<dbReference type="SUPFAM" id="SSF52833">
    <property type="entry name" value="Thioredoxin-like"/>
    <property type="match status" value="1"/>
</dbReference>
<dbReference type="PROSITE" id="PS51352">
    <property type="entry name" value="THIOREDOXIN_2"/>
    <property type="match status" value="1"/>
</dbReference>
<dbReference type="Proteomes" id="UP000198520">
    <property type="component" value="Unassembled WGS sequence"/>
</dbReference>
<reference evidence="9" key="1">
    <citation type="submission" date="2016-10" db="EMBL/GenBank/DDBJ databases">
        <authorList>
            <person name="Varghese N."/>
            <person name="Submissions S."/>
        </authorList>
    </citation>
    <scope>NUCLEOTIDE SEQUENCE [LARGE SCALE GENOMIC DNA]</scope>
    <source>
        <strain evidence="9">DSM 19083</strain>
    </source>
</reference>
<keyword evidence="4" id="KW-1015">Disulfide bond</keyword>
<dbReference type="PANTHER" id="PTHR45663">
    <property type="entry name" value="GEO12009P1"/>
    <property type="match status" value="1"/>
</dbReference>
<evidence type="ECO:0000256" key="6">
    <source>
        <dbReference type="NCBIfam" id="TIGR01068"/>
    </source>
</evidence>
<comment type="similarity">
    <text evidence="1">Belongs to the thioredoxin family.</text>
</comment>
<evidence type="ECO:0000256" key="4">
    <source>
        <dbReference type="ARBA" id="ARBA00023157"/>
    </source>
</evidence>
<keyword evidence="2" id="KW-0813">Transport</keyword>
<dbReference type="RefSeq" id="WP_093375144.1">
    <property type="nucleotide sequence ID" value="NZ_BNAN01000001.1"/>
</dbReference>
<dbReference type="PRINTS" id="PR00421">
    <property type="entry name" value="THIOREDOXIN"/>
</dbReference>
<dbReference type="STRING" id="285351.SAMN04488035_0750"/>
<evidence type="ECO:0000313" key="8">
    <source>
        <dbReference type="EMBL" id="SFE84411.1"/>
    </source>
</evidence>
<evidence type="ECO:0000256" key="2">
    <source>
        <dbReference type="ARBA" id="ARBA00022448"/>
    </source>
</evidence>
<dbReference type="InterPro" id="IPR036249">
    <property type="entry name" value="Thioredoxin-like_sf"/>
</dbReference>
<dbReference type="InterPro" id="IPR017937">
    <property type="entry name" value="Thioredoxin_CS"/>
</dbReference>
<dbReference type="GO" id="GO:0005829">
    <property type="term" value="C:cytosol"/>
    <property type="evidence" value="ECO:0007669"/>
    <property type="project" value="TreeGrafter"/>
</dbReference>
<dbReference type="PANTHER" id="PTHR45663:SF40">
    <property type="entry name" value="THIOREDOXIN 2"/>
    <property type="match status" value="1"/>
</dbReference>
<proteinExistence type="inferred from homology"/>
<keyword evidence="9" id="KW-1185">Reference proteome</keyword>
<evidence type="ECO:0000313" key="9">
    <source>
        <dbReference type="Proteomes" id="UP000198520"/>
    </source>
</evidence>
<evidence type="ECO:0000259" key="7">
    <source>
        <dbReference type="PROSITE" id="PS51352"/>
    </source>
</evidence>
<dbReference type="Pfam" id="PF00085">
    <property type="entry name" value="Thioredoxin"/>
    <property type="match status" value="1"/>
</dbReference>
<dbReference type="Gene3D" id="3.40.30.10">
    <property type="entry name" value="Glutaredoxin"/>
    <property type="match status" value="1"/>
</dbReference>
<dbReference type="CDD" id="cd02947">
    <property type="entry name" value="TRX_family"/>
    <property type="match status" value="1"/>
</dbReference>
<dbReference type="OrthoDB" id="9790390at2"/>
<dbReference type="NCBIfam" id="TIGR01068">
    <property type="entry name" value="thioredoxin"/>
    <property type="match status" value="1"/>
</dbReference>
<keyword evidence="5" id="KW-0676">Redox-active center</keyword>
<evidence type="ECO:0000256" key="5">
    <source>
        <dbReference type="ARBA" id="ARBA00023284"/>
    </source>
</evidence>
<dbReference type="AlphaFoldDB" id="A0A1I2DVY4"/>
<dbReference type="InterPro" id="IPR013766">
    <property type="entry name" value="Thioredoxin_domain"/>
</dbReference>
<name>A0A1I2DVY4_9MICO</name>
<keyword evidence="3" id="KW-0249">Electron transport</keyword>
<gene>
    <name evidence="8" type="ORF">SAMN04488035_0750</name>
</gene>
<accession>A0A1I2DVY4</accession>
<dbReference type="EMBL" id="FONZ01000001">
    <property type="protein sequence ID" value="SFE84411.1"/>
    <property type="molecule type" value="Genomic_DNA"/>
</dbReference>
<dbReference type="GO" id="GO:0015035">
    <property type="term" value="F:protein-disulfide reductase activity"/>
    <property type="evidence" value="ECO:0007669"/>
    <property type="project" value="UniProtKB-UniRule"/>
</dbReference>
<feature type="domain" description="Thioredoxin" evidence="7">
    <location>
        <begin position="1"/>
        <end position="105"/>
    </location>
</feature>
<sequence length="127" mass="13505">MATVAVTEATFEETIKDNDIVLLDFWAEWCGPCKQFGPIFEKASGEHPEIVFGKVDTEAEQGLAAGAGITSIPTIMAFREQVLVFSQPGALQASQLGQVIDAVKALDMDEVHKQVAAQAAGEAPAED</sequence>
<dbReference type="PROSITE" id="PS00194">
    <property type="entry name" value="THIOREDOXIN_1"/>
    <property type="match status" value="1"/>
</dbReference>